<organism evidence="2 3">
    <name type="scientific">Paramecium primaurelia</name>
    <dbReference type="NCBI Taxonomy" id="5886"/>
    <lineage>
        <taxon>Eukaryota</taxon>
        <taxon>Sar</taxon>
        <taxon>Alveolata</taxon>
        <taxon>Ciliophora</taxon>
        <taxon>Intramacronucleata</taxon>
        <taxon>Oligohymenophorea</taxon>
        <taxon>Peniculida</taxon>
        <taxon>Parameciidae</taxon>
        <taxon>Paramecium</taxon>
    </lineage>
</organism>
<dbReference type="Proteomes" id="UP000688137">
    <property type="component" value="Unassembled WGS sequence"/>
</dbReference>
<evidence type="ECO:0000313" key="3">
    <source>
        <dbReference type="Proteomes" id="UP000688137"/>
    </source>
</evidence>
<keyword evidence="1" id="KW-0175">Coiled coil</keyword>
<dbReference type="EMBL" id="CAJJDM010000099">
    <property type="protein sequence ID" value="CAD8094560.1"/>
    <property type="molecule type" value="Genomic_DNA"/>
</dbReference>
<protein>
    <submittedName>
        <fullName evidence="2">Uncharacterized protein</fullName>
    </submittedName>
</protein>
<name>A0A8S1NRP8_PARPR</name>
<feature type="coiled-coil region" evidence="1">
    <location>
        <begin position="187"/>
        <end position="254"/>
    </location>
</feature>
<evidence type="ECO:0000256" key="1">
    <source>
        <dbReference type="SAM" id="Coils"/>
    </source>
</evidence>
<keyword evidence="3" id="KW-1185">Reference proteome</keyword>
<sequence>MNQEKKHHFQDDNNNIEIKWKITKDLPQDYQIQQQQIKYEHIQPQPNHDFGFGPGNGWTIKFSNGQDLVATQDQQGQISVFVDNVWVPLEQKLAEFQQQILLYVEVKDYDKINEYRGFITAKDCFFQTQDLGELEDLSSEIEKHILSILDKNSSVYLKMTNENAELQIKLSLAKGKKLIEFPILIPLALKEQNKEEKEKLIKDKELNTQKQRLEKIEQELKQLKQSQQQQSNLKKVTLNDINKVQKQEQELEKNIYISRETLSGLFEFELIIANDEIEFQVGIIVDNDLGNIEKKNKSYYVVLPDGKFVRGTLEFGNFFTYKLQVDDKLGLRVDTVKNLFQLVINDYPFPPVKISDSIEEFSFIIISSEDINSFAQVPQQQ</sequence>
<proteinExistence type="predicted"/>
<gene>
    <name evidence="2" type="ORF">PPRIM_AZ9-3.1.T0960081</name>
</gene>
<evidence type="ECO:0000313" key="2">
    <source>
        <dbReference type="EMBL" id="CAD8094560.1"/>
    </source>
</evidence>
<comment type="caution">
    <text evidence="2">The sequence shown here is derived from an EMBL/GenBank/DDBJ whole genome shotgun (WGS) entry which is preliminary data.</text>
</comment>
<accession>A0A8S1NRP8</accession>
<reference evidence="2" key="1">
    <citation type="submission" date="2021-01" db="EMBL/GenBank/DDBJ databases">
        <authorList>
            <consortium name="Genoscope - CEA"/>
            <person name="William W."/>
        </authorList>
    </citation>
    <scope>NUCLEOTIDE SEQUENCE</scope>
</reference>
<dbReference type="AlphaFoldDB" id="A0A8S1NRP8"/>